<dbReference type="EMBL" id="CAJOBG010003294">
    <property type="protein sequence ID" value="CAF4055598.1"/>
    <property type="molecule type" value="Genomic_DNA"/>
</dbReference>
<feature type="chain" id="PRO_5036230814" description="DnaJ homolog subfamily B member 9" evidence="6">
    <location>
        <begin position="22"/>
        <end position="451"/>
    </location>
</feature>
<dbReference type="EMBL" id="CAJNRF010012724">
    <property type="protein sequence ID" value="CAF2143446.1"/>
    <property type="molecule type" value="Genomic_DNA"/>
</dbReference>
<accession>A0A816X8F6</accession>
<dbReference type="Gene3D" id="1.10.287.110">
    <property type="entry name" value="DnaJ domain"/>
    <property type="match status" value="2"/>
</dbReference>
<dbReference type="AlphaFoldDB" id="A0A816X8F6"/>
<sequence length="451" mass="51791">MNIHSWLQFIVLALCIIVSVATDYYEVLGVKRDASEKEIKRKFRQLALKFHPDKNKDPKAEEKFRNIAEAYDVLSNADKRREYDTQGHQSFKSSSNQGGFSGFHFDMNDFFKQFDEASAQFHHTKHQAHHEAHYKSHQHSHQQAHKQAHKQAHEKFFNFDFGSLFDDDDDVGMDMNDAGINNFGFGDIAGDFASAFGGDNIHVHTTGFTQHTTHQHCQTVTRREGNRVSTITELSVATDYYEVLGVKRDASEKEIKRKFRQLALKFHPDKNKDPKAEEKFRNIAEAYDVLSNADKRREYDTQGHQSFKSSSNQGGFSGFHFDMNDFFKQFDEASAQFHHTKHQAHHEAHYKSHQHSHQQAHKQAHKQAHEKFFNFDFGSLFDDDDDVGMDMNDAGINNFGFGDIAGDFASAFGGDNIHVHTTGFTQHTTHQHCQTVTRREGNRVSTITECN</sequence>
<evidence type="ECO:0000259" key="7">
    <source>
        <dbReference type="PROSITE" id="PS50076"/>
    </source>
</evidence>
<evidence type="ECO:0000313" key="11">
    <source>
        <dbReference type="Proteomes" id="UP000663866"/>
    </source>
</evidence>
<comment type="function">
    <text evidence="4">Co-chaperone for Hsp70 protein HSPA5/BiP that acts as a key repressor of the ERN1/IRE1-mediated unfolded protein response (UPR). J domain-containing co-chaperones stimulate the ATPase activity of Hsp70 proteins and are required for efficient substrate recognition by Hsp70 proteins. In the unstressed endoplasmic reticulum, interacts with the luminal region of ERN1/IRE1 and selectively recruits HSPA5/BiP: HSPA5/BiP disrupts the dimerization of the active ERN1/IRE1 luminal region, thereby inactivating ERN1/IRE1. Also involved in endoplasmic reticulum-associated degradation (ERAD) of misfolded proteins. Required for survival of B-cell progenitors and normal antibody production.</text>
</comment>
<keyword evidence="1" id="KW-0143">Chaperone</keyword>
<dbReference type="PANTHER" id="PTHR44360:SF1">
    <property type="entry name" value="DNAJ HOMOLOG SUBFAMILY B MEMBER 9"/>
    <property type="match status" value="1"/>
</dbReference>
<feature type="domain" description="J" evidence="7">
    <location>
        <begin position="23"/>
        <end position="87"/>
    </location>
</feature>
<comment type="subunit">
    <text evidence="5">Interacts with HSPA5/BiP; interaction is direct. Interacts with ERN1/IRE1 (via the luminal region). Interacts with DERL1.</text>
</comment>
<dbReference type="PRINTS" id="PR00625">
    <property type="entry name" value="JDOMAIN"/>
</dbReference>
<dbReference type="InterPro" id="IPR051948">
    <property type="entry name" value="Hsp70_co-chaperone_J-domain"/>
</dbReference>
<feature type="signal peptide" evidence="6">
    <location>
        <begin position="1"/>
        <end position="21"/>
    </location>
</feature>
<dbReference type="Proteomes" id="UP000663856">
    <property type="component" value="Unassembled WGS sequence"/>
</dbReference>
<feature type="domain" description="J" evidence="7">
    <location>
        <begin position="239"/>
        <end position="303"/>
    </location>
</feature>
<dbReference type="InterPro" id="IPR001623">
    <property type="entry name" value="DnaJ_domain"/>
</dbReference>
<dbReference type="InterPro" id="IPR018253">
    <property type="entry name" value="DnaJ_domain_CS"/>
</dbReference>
<keyword evidence="11" id="KW-1185">Reference proteome</keyword>
<organism evidence="8 10">
    <name type="scientific">Rotaria magnacalcarata</name>
    <dbReference type="NCBI Taxonomy" id="392030"/>
    <lineage>
        <taxon>Eukaryota</taxon>
        <taxon>Metazoa</taxon>
        <taxon>Spiralia</taxon>
        <taxon>Gnathifera</taxon>
        <taxon>Rotifera</taxon>
        <taxon>Eurotatoria</taxon>
        <taxon>Bdelloidea</taxon>
        <taxon>Philodinida</taxon>
        <taxon>Philodinidae</taxon>
        <taxon>Rotaria</taxon>
    </lineage>
</organism>
<keyword evidence="6" id="KW-0732">Signal</keyword>
<dbReference type="GO" id="GO:0051087">
    <property type="term" value="F:protein-folding chaperone binding"/>
    <property type="evidence" value="ECO:0007669"/>
    <property type="project" value="TreeGrafter"/>
</dbReference>
<evidence type="ECO:0000313" key="8">
    <source>
        <dbReference type="EMBL" id="CAF2143446.1"/>
    </source>
</evidence>
<dbReference type="SMART" id="SM00271">
    <property type="entry name" value="DnaJ"/>
    <property type="match status" value="2"/>
</dbReference>
<dbReference type="PANTHER" id="PTHR44360">
    <property type="entry name" value="DNAJ HOMOLOG SUBFAMILY B MEMBER 9"/>
    <property type="match status" value="1"/>
</dbReference>
<evidence type="ECO:0000313" key="9">
    <source>
        <dbReference type="EMBL" id="CAF4055598.1"/>
    </source>
</evidence>
<dbReference type="InterPro" id="IPR036869">
    <property type="entry name" value="J_dom_sf"/>
</dbReference>
<evidence type="ECO:0000256" key="2">
    <source>
        <dbReference type="ARBA" id="ARBA00040158"/>
    </source>
</evidence>
<reference evidence="8" key="1">
    <citation type="submission" date="2021-02" db="EMBL/GenBank/DDBJ databases">
        <authorList>
            <person name="Nowell W R."/>
        </authorList>
    </citation>
    <scope>NUCLEOTIDE SEQUENCE</scope>
</reference>
<comment type="caution">
    <text evidence="8">The sequence shown here is derived from an EMBL/GenBank/DDBJ whole genome shotgun (WGS) entry which is preliminary data.</text>
</comment>
<evidence type="ECO:0000256" key="1">
    <source>
        <dbReference type="ARBA" id="ARBA00023186"/>
    </source>
</evidence>
<dbReference type="Proteomes" id="UP000663866">
    <property type="component" value="Unassembled WGS sequence"/>
</dbReference>
<dbReference type="GO" id="GO:0036503">
    <property type="term" value="P:ERAD pathway"/>
    <property type="evidence" value="ECO:0007669"/>
    <property type="project" value="TreeGrafter"/>
</dbReference>
<dbReference type="PROSITE" id="PS00636">
    <property type="entry name" value="DNAJ_1"/>
    <property type="match status" value="2"/>
</dbReference>
<dbReference type="CDD" id="cd06257">
    <property type="entry name" value="DnaJ"/>
    <property type="match status" value="2"/>
</dbReference>
<dbReference type="Pfam" id="PF00226">
    <property type="entry name" value="DnaJ"/>
    <property type="match status" value="2"/>
</dbReference>
<dbReference type="PROSITE" id="PS50076">
    <property type="entry name" value="DNAJ_2"/>
    <property type="match status" value="2"/>
</dbReference>
<proteinExistence type="predicted"/>
<dbReference type="GO" id="GO:0051787">
    <property type="term" value="F:misfolded protein binding"/>
    <property type="evidence" value="ECO:0007669"/>
    <property type="project" value="TreeGrafter"/>
</dbReference>
<evidence type="ECO:0000256" key="4">
    <source>
        <dbReference type="ARBA" id="ARBA00045428"/>
    </source>
</evidence>
<name>A0A816X8F6_9BILA</name>
<evidence type="ECO:0000313" key="10">
    <source>
        <dbReference type="Proteomes" id="UP000663856"/>
    </source>
</evidence>
<evidence type="ECO:0000256" key="6">
    <source>
        <dbReference type="SAM" id="SignalP"/>
    </source>
</evidence>
<dbReference type="SUPFAM" id="SSF46565">
    <property type="entry name" value="Chaperone J-domain"/>
    <property type="match status" value="2"/>
</dbReference>
<evidence type="ECO:0000256" key="5">
    <source>
        <dbReference type="ARBA" id="ARBA00046365"/>
    </source>
</evidence>
<evidence type="ECO:0000256" key="3">
    <source>
        <dbReference type="ARBA" id="ARBA00041533"/>
    </source>
</evidence>
<gene>
    <name evidence="9" type="ORF">OVN521_LOCUS18277</name>
    <name evidence="8" type="ORF">WKI299_LOCUS28800</name>
</gene>
<protein>
    <recommendedName>
        <fullName evidence="2">DnaJ homolog subfamily B member 9</fullName>
    </recommendedName>
    <alternativeName>
        <fullName evidence="3">Endoplasmic reticulum DNA J domain-containing protein 4</fullName>
    </alternativeName>
</protein>
<dbReference type="GO" id="GO:0005783">
    <property type="term" value="C:endoplasmic reticulum"/>
    <property type="evidence" value="ECO:0007669"/>
    <property type="project" value="TreeGrafter"/>
</dbReference>